<accession>B6HK74</accession>
<keyword evidence="1" id="KW-0812">Transmembrane</keyword>
<evidence type="ECO:0000313" key="3">
    <source>
        <dbReference type="Proteomes" id="UP000000724"/>
    </source>
</evidence>
<dbReference type="EMBL" id="AM920436">
    <property type="protein sequence ID" value="CAP96475.1"/>
    <property type="molecule type" value="Genomic_DNA"/>
</dbReference>
<protein>
    <submittedName>
        <fullName evidence="2">Pc21g15780 protein</fullName>
    </submittedName>
</protein>
<proteinExistence type="predicted"/>
<evidence type="ECO:0000256" key="1">
    <source>
        <dbReference type="SAM" id="Phobius"/>
    </source>
</evidence>
<dbReference type="Proteomes" id="UP000000724">
    <property type="component" value="Contig Pc00c21"/>
</dbReference>
<sequence length="100" mass="12108">NFLTLSKDKFDIAKEIYLLLIENYYIANKYKLDVKTYRKEESTILDIKDYILGLIFNLIYNTTTIIYIVYNLNYFYYKYTNKKVKWGNINSIYIKIKGLV</sequence>
<dbReference type="HOGENOM" id="CLU_548113_0_0_1"/>
<keyword evidence="1" id="KW-0472">Membrane</keyword>
<gene>
    <name evidence="2" type="ORF">Pc21g15780</name>
    <name evidence="2" type="ORF">PCH_Pc21g15780</name>
</gene>
<name>B6HK74_PENRW</name>
<evidence type="ECO:0000313" key="2">
    <source>
        <dbReference type="EMBL" id="CAP96475.1"/>
    </source>
</evidence>
<organism evidence="2 3">
    <name type="scientific">Penicillium rubens (strain ATCC 28089 / DSM 1075 / NRRL 1951 / Wisconsin 54-1255)</name>
    <name type="common">Penicillium chrysogenum</name>
    <dbReference type="NCBI Taxonomy" id="500485"/>
    <lineage>
        <taxon>Eukaryota</taxon>
        <taxon>Fungi</taxon>
        <taxon>Dikarya</taxon>
        <taxon>Ascomycota</taxon>
        <taxon>Pezizomycotina</taxon>
        <taxon>Eurotiomycetes</taxon>
        <taxon>Eurotiomycetidae</taxon>
        <taxon>Eurotiales</taxon>
        <taxon>Aspergillaceae</taxon>
        <taxon>Penicillium</taxon>
        <taxon>Penicillium chrysogenum species complex</taxon>
    </lineage>
</organism>
<dbReference type="BioCyc" id="PCHR:PC21G15780-MONOMER"/>
<keyword evidence="3" id="KW-1185">Reference proteome</keyword>
<feature type="transmembrane region" description="Helical" evidence="1">
    <location>
        <begin position="50"/>
        <end position="76"/>
    </location>
</feature>
<dbReference type="AlphaFoldDB" id="B6HK74"/>
<reference evidence="2 3" key="1">
    <citation type="journal article" date="2008" name="Nat. Biotechnol.">
        <title>Genome sequencing and analysis of the filamentous fungus Penicillium chrysogenum.</title>
        <authorList>
            <person name="van den Berg M.A."/>
            <person name="Albang R."/>
            <person name="Albermann K."/>
            <person name="Badger J.H."/>
            <person name="Daran J.-M."/>
            <person name="Driessen A.J.M."/>
            <person name="Garcia-Estrada C."/>
            <person name="Fedorova N.D."/>
            <person name="Harris D.M."/>
            <person name="Heijne W.H.M."/>
            <person name="Joardar V.S."/>
            <person name="Kiel J.A.K.W."/>
            <person name="Kovalchuk A."/>
            <person name="Martin J.F."/>
            <person name="Nierman W.C."/>
            <person name="Nijland J.G."/>
            <person name="Pronk J.T."/>
            <person name="Roubos J.A."/>
            <person name="van der Klei I.J."/>
            <person name="van Peij N.N.M.E."/>
            <person name="Veenhuis M."/>
            <person name="von Doehren H."/>
            <person name="Wagner C."/>
            <person name="Wortman J.R."/>
            <person name="Bovenberg R.A.L."/>
        </authorList>
    </citation>
    <scope>NUCLEOTIDE SEQUENCE [LARGE SCALE GENOMIC DNA]</scope>
    <source>
        <strain evidence="3">ATCC 28089 / DSM 1075 / NRRL 1951 / Wisconsin 54-1255</strain>
    </source>
</reference>
<keyword evidence="1" id="KW-1133">Transmembrane helix</keyword>